<reference evidence="2 3" key="1">
    <citation type="submission" date="2020-03" db="EMBL/GenBank/DDBJ databases">
        <title>Dissostichus mawsoni Genome sequencing and assembly.</title>
        <authorList>
            <person name="Park H."/>
        </authorList>
    </citation>
    <scope>NUCLEOTIDE SEQUENCE [LARGE SCALE GENOMIC DNA]</scope>
    <source>
        <strain evidence="2">DM0001</strain>
        <tissue evidence="2">Muscle</tissue>
    </source>
</reference>
<accession>A0A7J5XCA0</accession>
<evidence type="ECO:0000313" key="2">
    <source>
        <dbReference type="EMBL" id="KAF3834656.1"/>
    </source>
</evidence>
<dbReference type="Proteomes" id="UP000518266">
    <property type="component" value="Unassembled WGS sequence"/>
</dbReference>
<evidence type="ECO:0000256" key="1">
    <source>
        <dbReference type="SAM" id="MobiDB-lite"/>
    </source>
</evidence>
<evidence type="ECO:0000313" key="3">
    <source>
        <dbReference type="Proteomes" id="UP000518266"/>
    </source>
</evidence>
<proteinExistence type="predicted"/>
<organism evidence="2 3">
    <name type="scientific">Dissostichus mawsoni</name>
    <name type="common">Antarctic cod</name>
    <dbReference type="NCBI Taxonomy" id="36200"/>
    <lineage>
        <taxon>Eukaryota</taxon>
        <taxon>Metazoa</taxon>
        <taxon>Chordata</taxon>
        <taxon>Craniata</taxon>
        <taxon>Vertebrata</taxon>
        <taxon>Euteleostomi</taxon>
        <taxon>Actinopterygii</taxon>
        <taxon>Neopterygii</taxon>
        <taxon>Teleostei</taxon>
        <taxon>Neoteleostei</taxon>
        <taxon>Acanthomorphata</taxon>
        <taxon>Eupercaria</taxon>
        <taxon>Perciformes</taxon>
        <taxon>Notothenioidei</taxon>
        <taxon>Nototheniidae</taxon>
        <taxon>Dissostichus</taxon>
    </lineage>
</organism>
<feature type="region of interest" description="Disordered" evidence="1">
    <location>
        <begin position="42"/>
        <end position="98"/>
    </location>
</feature>
<name>A0A7J5XCA0_DISMA</name>
<gene>
    <name evidence="2" type="ORF">F7725_027214</name>
</gene>
<dbReference type="EMBL" id="JAAKFY010000025">
    <property type="protein sequence ID" value="KAF3834656.1"/>
    <property type="molecule type" value="Genomic_DNA"/>
</dbReference>
<protein>
    <submittedName>
        <fullName evidence="2">Uncharacterized protein</fullName>
    </submittedName>
</protein>
<comment type="caution">
    <text evidence="2">The sequence shown here is derived from an EMBL/GenBank/DDBJ whole genome shotgun (WGS) entry which is preliminary data.</text>
</comment>
<sequence>METSEEHSVLLEVAEELCKTSSSLGAPLLPFDTPLLPSSLARCCTNTHGEQGEHRGRTGGPRGPRQPLRYSPTPPPRSLYDCSGVDQSEGDVQSTLQRRRARRLKRRAVIFFTSERKHIVLQLDKHVLYYIVE</sequence>
<keyword evidence="3" id="KW-1185">Reference proteome</keyword>
<dbReference type="AlphaFoldDB" id="A0A7J5XCA0"/>